<sequence length="71" mass="7898">MAEAESESTHPPKSPSIFHRNWISSFVLRYRCKSNPPALSQLKEAQQILGTTGKVTLPVFLIGGDGGFRRR</sequence>
<gene>
    <name evidence="1" type="ORF">LTRI10_LOCUS2435</name>
</gene>
<name>A0AAV2CFH4_9ROSI</name>
<dbReference type="Proteomes" id="UP001497516">
    <property type="component" value="Chromosome 1"/>
</dbReference>
<reference evidence="1 2" key="1">
    <citation type="submission" date="2024-04" db="EMBL/GenBank/DDBJ databases">
        <authorList>
            <person name="Fracassetti M."/>
        </authorList>
    </citation>
    <scope>NUCLEOTIDE SEQUENCE [LARGE SCALE GENOMIC DNA]</scope>
</reference>
<keyword evidence="2" id="KW-1185">Reference proteome</keyword>
<proteinExistence type="predicted"/>
<accession>A0AAV2CFH4</accession>
<evidence type="ECO:0000313" key="2">
    <source>
        <dbReference type="Proteomes" id="UP001497516"/>
    </source>
</evidence>
<dbReference type="AlphaFoldDB" id="A0AAV2CFH4"/>
<evidence type="ECO:0000313" key="1">
    <source>
        <dbReference type="EMBL" id="CAL1354636.1"/>
    </source>
</evidence>
<protein>
    <submittedName>
        <fullName evidence="1">Uncharacterized protein</fullName>
    </submittedName>
</protein>
<dbReference type="EMBL" id="OZ034813">
    <property type="protein sequence ID" value="CAL1354636.1"/>
    <property type="molecule type" value="Genomic_DNA"/>
</dbReference>
<organism evidence="1 2">
    <name type="scientific">Linum trigynum</name>
    <dbReference type="NCBI Taxonomy" id="586398"/>
    <lineage>
        <taxon>Eukaryota</taxon>
        <taxon>Viridiplantae</taxon>
        <taxon>Streptophyta</taxon>
        <taxon>Embryophyta</taxon>
        <taxon>Tracheophyta</taxon>
        <taxon>Spermatophyta</taxon>
        <taxon>Magnoliopsida</taxon>
        <taxon>eudicotyledons</taxon>
        <taxon>Gunneridae</taxon>
        <taxon>Pentapetalae</taxon>
        <taxon>rosids</taxon>
        <taxon>fabids</taxon>
        <taxon>Malpighiales</taxon>
        <taxon>Linaceae</taxon>
        <taxon>Linum</taxon>
    </lineage>
</organism>